<name>A0ABS4WB19_9MICC</name>
<evidence type="ECO:0000313" key="1">
    <source>
        <dbReference type="EMBL" id="MBP2373400.1"/>
    </source>
</evidence>
<dbReference type="RefSeq" id="WP_209906585.1">
    <property type="nucleotide sequence ID" value="NZ_BAAAMI010000005.1"/>
</dbReference>
<keyword evidence="2" id="KW-1185">Reference proteome</keyword>
<reference evidence="1 2" key="1">
    <citation type="submission" date="2021-03" db="EMBL/GenBank/DDBJ databases">
        <title>Sequencing the genomes of 1000 actinobacteria strains.</title>
        <authorList>
            <person name="Klenk H.-P."/>
        </authorList>
    </citation>
    <scope>NUCLEOTIDE SEQUENCE [LARGE SCALE GENOMIC DNA]</scope>
    <source>
        <strain evidence="1 2">DSM 15454</strain>
    </source>
</reference>
<protein>
    <submittedName>
        <fullName evidence="1">Uncharacterized protein</fullName>
    </submittedName>
</protein>
<sequence length="126" mass="13448">MPPAYTLDSSVVAPGGTLVVSAPEATCNPRYGDQARIRIDLLDEHHEVLLSVLASMSDTGAFTHAIELPTILRPGDYGISAFPEGVDWCDDTGRNNRVENPGFGTTGLGMLRVSCAEPFVGFQVAR</sequence>
<accession>A0ABS4WB19</accession>
<dbReference type="Proteomes" id="UP000766570">
    <property type="component" value="Unassembled WGS sequence"/>
</dbReference>
<evidence type="ECO:0000313" key="2">
    <source>
        <dbReference type="Proteomes" id="UP000766570"/>
    </source>
</evidence>
<proteinExistence type="predicted"/>
<gene>
    <name evidence="1" type="ORF">JOF46_001312</name>
</gene>
<dbReference type="EMBL" id="JAGIOE010000001">
    <property type="protein sequence ID" value="MBP2373400.1"/>
    <property type="molecule type" value="Genomic_DNA"/>
</dbReference>
<comment type="caution">
    <text evidence="1">The sequence shown here is derived from an EMBL/GenBank/DDBJ whole genome shotgun (WGS) entry which is preliminary data.</text>
</comment>
<organism evidence="1 2">
    <name type="scientific">Paeniglutamicibacter psychrophenolicus</name>
    <dbReference type="NCBI Taxonomy" id="257454"/>
    <lineage>
        <taxon>Bacteria</taxon>
        <taxon>Bacillati</taxon>
        <taxon>Actinomycetota</taxon>
        <taxon>Actinomycetes</taxon>
        <taxon>Micrococcales</taxon>
        <taxon>Micrococcaceae</taxon>
        <taxon>Paeniglutamicibacter</taxon>
    </lineage>
</organism>